<sequence length="31" mass="3550">MIKVVIMELNSDTNAKAMKELVSRKDNKKQS</sequence>
<evidence type="ECO:0000313" key="1">
    <source>
        <dbReference type="EMBL" id="MCW0346362.1"/>
    </source>
</evidence>
<dbReference type="Proteomes" id="UP001208888">
    <property type="component" value="Unassembled WGS sequence"/>
</dbReference>
<dbReference type="EMBL" id="JANFVX010000030">
    <property type="protein sequence ID" value="MCW0346362.1"/>
    <property type="molecule type" value="Genomic_DNA"/>
</dbReference>
<proteinExistence type="predicted"/>
<name>A0AAJ1FRY4_PANAN</name>
<comment type="caution">
    <text evidence="1">The sequence shown here is derived from an EMBL/GenBank/DDBJ whole genome shotgun (WGS) entry which is preliminary data.</text>
</comment>
<protein>
    <submittedName>
        <fullName evidence="1">Uncharacterized protein</fullName>
    </submittedName>
</protein>
<gene>
    <name evidence="1" type="ORF">NB703_004455</name>
</gene>
<evidence type="ECO:0000313" key="2">
    <source>
        <dbReference type="Proteomes" id="UP001208888"/>
    </source>
</evidence>
<dbReference type="AlphaFoldDB" id="A0AAJ1FRY4"/>
<reference evidence="1" key="1">
    <citation type="submission" date="2022-06" db="EMBL/GenBank/DDBJ databases">
        <title>Dynamics of rice microbiomes reveals core vertical transmitted seed endophytes.</title>
        <authorList>
            <person name="Liao K."/>
            <person name="Zhang X."/>
        </authorList>
    </citation>
    <scope>NUCLEOTIDE SEQUENCE</scope>
    <source>
        <strain evidence="1">JT1-17</strain>
    </source>
</reference>
<organism evidence="1 2">
    <name type="scientific">Pantoea ananas</name>
    <name type="common">Erwinia uredovora</name>
    <dbReference type="NCBI Taxonomy" id="553"/>
    <lineage>
        <taxon>Bacteria</taxon>
        <taxon>Pseudomonadati</taxon>
        <taxon>Pseudomonadota</taxon>
        <taxon>Gammaproteobacteria</taxon>
        <taxon>Enterobacterales</taxon>
        <taxon>Erwiniaceae</taxon>
        <taxon>Pantoea</taxon>
    </lineage>
</organism>
<accession>A0AAJ1FRY4</accession>